<evidence type="ECO:0000256" key="4">
    <source>
        <dbReference type="ARBA" id="ARBA00023065"/>
    </source>
</evidence>
<dbReference type="EMBL" id="MPRJ01000050">
    <property type="protein sequence ID" value="OOZ36202.1"/>
    <property type="molecule type" value="Genomic_DNA"/>
</dbReference>
<dbReference type="RefSeq" id="WP_078487539.1">
    <property type="nucleotide sequence ID" value="NZ_MPRJ01000050.1"/>
</dbReference>
<evidence type="ECO:0000313" key="5">
    <source>
        <dbReference type="EMBL" id="OOZ36202.1"/>
    </source>
</evidence>
<gene>
    <name evidence="5" type="ORF">BOW51_08330</name>
</gene>
<dbReference type="GO" id="GO:0046961">
    <property type="term" value="F:proton-transporting ATPase activity, rotational mechanism"/>
    <property type="evidence" value="ECO:0007669"/>
    <property type="project" value="InterPro"/>
</dbReference>
<accession>A0A1T2KTQ7</accession>
<dbReference type="InterPro" id="IPR002842">
    <property type="entry name" value="ATPase_V1_Esu"/>
</dbReference>
<dbReference type="SUPFAM" id="SSF160527">
    <property type="entry name" value="V-type ATPase subunit E-like"/>
    <property type="match status" value="1"/>
</dbReference>
<keyword evidence="3" id="KW-0813">Transport</keyword>
<name>A0A1T2KTQ7_9GAMM</name>
<evidence type="ECO:0000256" key="1">
    <source>
        <dbReference type="ARBA" id="ARBA00005901"/>
    </source>
</evidence>
<reference evidence="5 6" key="1">
    <citation type="submission" date="2016-11" db="EMBL/GenBank/DDBJ databases">
        <title>Mixed transmission modes and dynamic genome evolution in an obligate animal-bacterial symbiosis.</title>
        <authorList>
            <person name="Russell S.L."/>
            <person name="Corbett-Detig R.B."/>
            <person name="Cavanaugh C.M."/>
        </authorList>
    </citation>
    <scope>NUCLEOTIDE SEQUENCE [LARGE SCALE GENOMIC DNA]</scope>
    <source>
        <strain evidence="5">Se-Cadez</strain>
    </source>
</reference>
<dbReference type="GO" id="GO:0033178">
    <property type="term" value="C:proton-transporting two-sector ATPase complex, catalytic domain"/>
    <property type="evidence" value="ECO:0007669"/>
    <property type="project" value="InterPro"/>
</dbReference>
<dbReference type="Proteomes" id="UP000190896">
    <property type="component" value="Unassembled WGS sequence"/>
</dbReference>
<sequence length="215" mass="24767">MADQVQELESAILQQAKRLAAEYQERAKRSKDNILREAHDRLHLREEREVLLAKAKSERIYRRKVQASELKFQKELDHLRWDLVQGILEQLDDRMTEIRKDQEAYLELLSQLLAAAAQTLDAPRLVAELNADDLKVLSPIWANFVKGAAPDREISLNPTPIETHGGILVRSEDNSVRVNNTFEGRSERLASQLHQVILQRLLPDRRTHESVSKTI</sequence>
<dbReference type="Pfam" id="PF01991">
    <property type="entry name" value="vATP-synt_E"/>
    <property type="match status" value="1"/>
</dbReference>
<dbReference type="Gene3D" id="3.30.2320.30">
    <property type="entry name" value="ATP synthase, E subunit, C-terminal"/>
    <property type="match status" value="1"/>
</dbReference>
<keyword evidence="4" id="KW-0406">Ion transport</keyword>
<dbReference type="InterPro" id="IPR038495">
    <property type="entry name" value="ATPase_E_C"/>
</dbReference>
<dbReference type="OrthoDB" id="5794867at2"/>
<keyword evidence="6" id="KW-1185">Reference proteome</keyword>
<evidence type="ECO:0000313" key="6">
    <source>
        <dbReference type="Proteomes" id="UP000190896"/>
    </source>
</evidence>
<evidence type="ECO:0000256" key="2">
    <source>
        <dbReference type="ARBA" id="ARBA00020756"/>
    </source>
</evidence>
<evidence type="ECO:0000256" key="3">
    <source>
        <dbReference type="ARBA" id="ARBA00022448"/>
    </source>
</evidence>
<dbReference type="AlphaFoldDB" id="A0A1T2KTQ7"/>
<organism evidence="5 6">
    <name type="scientific">Solemya velesiana gill symbiont</name>
    <dbReference type="NCBI Taxonomy" id="1918948"/>
    <lineage>
        <taxon>Bacteria</taxon>
        <taxon>Pseudomonadati</taxon>
        <taxon>Pseudomonadota</taxon>
        <taxon>Gammaproteobacteria</taxon>
        <taxon>sulfur-oxidizing symbionts</taxon>
    </lineage>
</organism>
<comment type="similarity">
    <text evidence="1">Belongs to the V-ATPase E subunit family.</text>
</comment>
<protein>
    <recommendedName>
        <fullName evidence="2">V-type ATP synthase subunit E</fullName>
    </recommendedName>
</protein>
<proteinExistence type="inferred from homology"/>
<comment type="caution">
    <text evidence="5">The sequence shown here is derived from an EMBL/GenBank/DDBJ whole genome shotgun (WGS) entry which is preliminary data.</text>
</comment>